<keyword evidence="7" id="KW-0804">Transcription</keyword>
<sequence length="456" mass="50599">MELSSHASLYRSGEPVRDAWLLCSGSVVRFQPLEDGGRRAIEVVQGPQLLNLGETFSATHYRSSCESSSRCILVAIDMRVLRPMISAEPALSASIIEALARRLSATETDSRGHHRSTTGAQRILDYLLEQAGEPGRLAGESTVTLNATKKVIASQVGLTPEAFSRSLRQLIDQGVLVVDKRNFHIQHAALLDTGLGDAGHRLSFARKTRRTATDMRNGLPPGALINLCGRLRFLSQQLAIASARLVWEIAPADARIRLRQFDGEFERTLARLRKLPLEAALEEPLAAVLSTWPAYRQALLSTAATAQDRLKLFRLSEAVLNVADHLTSVAAQCAGTPDARYVNVAGRNRMLSQRIGKLFLFRELVDTQEEIDDQISASIVEFDANLDELRQGSRRLPELIAQLDEVAQQWERFSAALAPDPSRMNRNRHARLLLAEGDRLLRYVDTAVKLYERLTK</sequence>
<accession>A0ABW3WFB3</accession>
<name>A0ABW3WFB3_9RHOO</name>
<dbReference type="Pfam" id="PF13545">
    <property type="entry name" value="HTH_Crp_2"/>
    <property type="match status" value="1"/>
</dbReference>
<evidence type="ECO:0000256" key="6">
    <source>
        <dbReference type="ARBA" id="ARBA00023136"/>
    </source>
</evidence>
<dbReference type="SUPFAM" id="SSF46785">
    <property type="entry name" value="Winged helix' DNA-binding domain"/>
    <property type="match status" value="1"/>
</dbReference>
<gene>
    <name evidence="9" type="ORF">ACFQ4M_10020</name>
</gene>
<feature type="domain" description="HTH crp-type" evidence="8">
    <location>
        <begin position="117"/>
        <end position="189"/>
    </location>
</feature>
<evidence type="ECO:0000256" key="4">
    <source>
        <dbReference type="ARBA" id="ARBA00023015"/>
    </source>
</evidence>
<dbReference type="EMBL" id="JBHTMC010000020">
    <property type="protein sequence ID" value="MFD1263923.1"/>
    <property type="molecule type" value="Genomic_DNA"/>
</dbReference>
<dbReference type="SUPFAM" id="SSF51206">
    <property type="entry name" value="cAMP-binding domain-like"/>
    <property type="match status" value="1"/>
</dbReference>
<dbReference type="InterPro" id="IPR036390">
    <property type="entry name" value="WH_DNA-bd_sf"/>
</dbReference>
<dbReference type="Pfam" id="PF00027">
    <property type="entry name" value="cNMP_binding"/>
    <property type="match status" value="1"/>
</dbReference>
<dbReference type="InterPro" id="IPR012318">
    <property type="entry name" value="HTH_CRP"/>
</dbReference>
<dbReference type="PROSITE" id="PS51063">
    <property type="entry name" value="HTH_CRP_2"/>
    <property type="match status" value="1"/>
</dbReference>
<comment type="subcellular location">
    <subcellularLocation>
        <location evidence="1">Membrane</location>
        <topology evidence="1">Multi-pass membrane protein</topology>
    </subcellularLocation>
</comment>
<dbReference type="InterPro" id="IPR029095">
    <property type="entry name" value="NarX-like_N"/>
</dbReference>
<evidence type="ECO:0000313" key="9">
    <source>
        <dbReference type="EMBL" id="MFD1263923.1"/>
    </source>
</evidence>
<evidence type="ECO:0000313" key="10">
    <source>
        <dbReference type="Proteomes" id="UP001597158"/>
    </source>
</evidence>
<comment type="caution">
    <text evidence="9">The sequence shown here is derived from an EMBL/GenBank/DDBJ whole genome shotgun (WGS) entry which is preliminary data.</text>
</comment>
<dbReference type="InterPro" id="IPR036388">
    <property type="entry name" value="WH-like_DNA-bd_sf"/>
</dbReference>
<evidence type="ECO:0000256" key="1">
    <source>
        <dbReference type="ARBA" id="ARBA00004141"/>
    </source>
</evidence>
<dbReference type="Gene3D" id="2.60.120.10">
    <property type="entry name" value="Jelly Rolls"/>
    <property type="match status" value="1"/>
</dbReference>
<evidence type="ECO:0000256" key="5">
    <source>
        <dbReference type="ARBA" id="ARBA00023125"/>
    </source>
</evidence>
<reference evidence="10" key="1">
    <citation type="journal article" date="2019" name="Int. J. Syst. Evol. Microbiol.">
        <title>The Global Catalogue of Microorganisms (GCM) 10K type strain sequencing project: providing services to taxonomists for standard genome sequencing and annotation.</title>
        <authorList>
            <consortium name="The Broad Institute Genomics Platform"/>
            <consortium name="The Broad Institute Genome Sequencing Center for Infectious Disease"/>
            <person name="Wu L."/>
            <person name="Ma J."/>
        </authorList>
    </citation>
    <scope>NUCLEOTIDE SEQUENCE [LARGE SCALE GENOMIC DNA]</scope>
    <source>
        <strain evidence="10">CCUG 48884</strain>
    </source>
</reference>
<dbReference type="Proteomes" id="UP001597158">
    <property type="component" value="Unassembled WGS sequence"/>
</dbReference>
<keyword evidence="2" id="KW-0812">Transmembrane</keyword>
<evidence type="ECO:0000259" key="8">
    <source>
        <dbReference type="PROSITE" id="PS51063"/>
    </source>
</evidence>
<keyword evidence="4" id="KW-0805">Transcription regulation</keyword>
<proteinExistence type="predicted"/>
<dbReference type="InterPro" id="IPR014710">
    <property type="entry name" value="RmlC-like_jellyroll"/>
</dbReference>
<organism evidence="9 10">
    <name type="scientific">Thauera mechernichensis</name>
    <dbReference type="NCBI Taxonomy" id="82788"/>
    <lineage>
        <taxon>Bacteria</taxon>
        <taxon>Pseudomonadati</taxon>
        <taxon>Pseudomonadota</taxon>
        <taxon>Betaproteobacteria</taxon>
        <taxon>Rhodocyclales</taxon>
        <taxon>Zoogloeaceae</taxon>
        <taxon>Thauera</taxon>
    </lineage>
</organism>
<keyword evidence="6" id="KW-0472">Membrane</keyword>
<dbReference type="Pfam" id="PF13675">
    <property type="entry name" value="PilJ"/>
    <property type="match status" value="1"/>
</dbReference>
<keyword evidence="5" id="KW-0238">DNA-binding</keyword>
<dbReference type="RefSeq" id="WP_002938617.1">
    <property type="nucleotide sequence ID" value="NZ_JARQZE010000005.1"/>
</dbReference>
<protein>
    <submittedName>
        <fullName evidence="9">Type IV pili methyl-accepting chemotaxis transducer N-terminal domain-containing protein</fullName>
    </submittedName>
</protein>
<keyword evidence="3" id="KW-1133">Transmembrane helix</keyword>
<dbReference type="InterPro" id="IPR000595">
    <property type="entry name" value="cNMP-bd_dom"/>
</dbReference>
<evidence type="ECO:0000256" key="3">
    <source>
        <dbReference type="ARBA" id="ARBA00022989"/>
    </source>
</evidence>
<dbReference type="Gene3D" id="1.10.10.10">
    <property type="entry name" value="Winged helix-like DNA-binding domain superfamily/Winged helix DNA-binding domain"/>
    <property type="match status" value="1"/>
</dbReference>
<evidence type="ECO:0000256" key="7">
    <source>
        <dbReference type="ARBA" id="ARBA00023163"/>
    </source>
</evidence>
<evidence type="ECO:0000256" key="2">
    <source>
        <dbReference type="ARBA" id="ARBA00022692"/>
    </source>
</evidence>
<dbReference type="InterPro" id="IPR018490">
    <property type="entry name" value="cNMP-bd_dom_sf"/>
</dbReference>
<keyword evidence="10" id="KW-1185">Reference proteome</keyword>
<dbReference type="SMART" id="SM00419">
    <property type="entry name" value="HTH_CRP"/>
    <property type="match status" value="1"/>
</dbReference>